<sequence length="258" mass="28227">MHHCLTNDPQLQAALALLKQVLGPNLLALYLHGSAVTGGLRPQSDIDLLATVEQGLDQQQRKALTAGLLRLSARHPAIAGGPRCLELLVFRQADLGEPGCAPRAELVYGEWLRTDFENGELPMPHTDPEYRLLLAQARLQAVALLVTNAARRLPDTSPEQVRQAMARALPALLQGLHGDERNVLLTLARMWRTAQAGDFLDKAQAASWAIAQLPAQLAGTLEYARRAYLGQLVDDWSDKQAQAGQLARVLRERIGELP</sequence>
<evidence type="ECO:0000256" key="1">
    <source>
        <dbReference type="ARBA" id="ARBA00022679"/>
    </source>
</evidence>
<evidence type="ECO:0000313" key="10">
    <source>
        <dbReference type="EMBL" id="MQA55458.1"/>
    </source>
</evidence>
<dbReference type="SUPFAM" id="SSF81301">
    <property type="entry name" value="Nucleotidyltransferase"/>
    <property type="match status" value="1"/>
</dbReference>
<dbReference type="Gene3D" id="3.30.460.10">
    <property type="entry name" value="Beta Polymerase, domain 2"/>
    <property type="match status" value="1"/>
</dbReference>
<evidence type="ECO:0000256" key="4">
    <source>
        <dbReference type="ARBA" id="ARBA00035252"/>
    </source>
</evidence>
<dbReference type="InterPro" id="IPR024172">
    <property type="entry name" value="AadA/Aad9"/>
</dbReference>
<dbReference type="AlphaFoldDB" id="A0A7X1PRE7"/>
<evidence type="ECO:0000313" key="11">
    <source>
        <dbReference type="Proteomes" id="UP000486534"/>
    </source>
</evidence>
<dbReference type="InterPro" id="IPR043519">
    <property type="entry name" value="NT_sf"/>
</dbReference>
<comment type="caution">
    <text evidence="10">The sequence shown here is derived from an EMBL/GenBank/DDBJ whole genome shotgun (WGS) entry which is preliminary data.</text>
</comment>
<dbReference type="InterPro" id="IPR002934">
    <property type="entry name" value="Polymerase_NTP_transf_dom"/>
</dbReference>
<evidence type="ECO:0000259" key="8">
    <source>
        <dbReference type="Pfam" id="PF01909"/>
    </source>
</evidence>
<keyword evidence="2 7" id="KW-0046">Antibiotic resistance</keyword>
<feature type="domain" description="Adenylyltransferase AadA C-terminal" evidence="9">
    <location>
        <begin position="157"/>
        <end position="251"/>
    </location>
</feature>
<evidence type="ECO:0000256" key="6">
    <source>
        <dbReference type="ARBA" id="ARBA00048566"/>
    </source>
</evidence>
<comment type="catalytic activity">
    <reaction evidence="5 7">
        <text>spectinomycin + ATP = 9-O-adenylylspectinomycin + diphosphate</text>
        <dbReference type="Rhea" id="RHEA:63228"/>
        <dbReference type="ChEBI" id="CHEBI:30616"/>
        <dbReference type="ChEBI" id="CHEBI:33019"/>
        <dbReference type="ChEBI" id="CHEBI:146260"/>
        <dbReference type="ChEBI" id="CHEBI:146261"/>
    </reaction>
</comment>
<keyword evidence="7" id="KW-0548">Nucleotidyltransferase</keyword>
<keyword evidence="7" id="KW-0547">Nucleotide-binding</keyword>
<evidence type="ECO:0000259" key="9">
    <source>
        <dbReference type="Pfam" id="PF13427"/>
    </source>
</evidence>
<keyword evidence="7" id="KW-0067">ATP-binding</keyword>
<dbReference type="CDD" id="cd05403">
    <property type="entry name" value="NT_KNTase_like"/>
    <property type="match status" value="1"/>
</dbReference>
<accession>A0A7X1PRE7</accession>
<dbReference type="Proteomes" id="UP000486534">
    <property type="component" value="Unassembled WGS sequence"/>
</dbReference>
<reference evidence="10 11" key="1">
    <citation type="submission" date="2019-10" db="EMBL/GenBank/DDBJ databases">
        <title>Pseudomonas dajingensis sp. nov., isolated from the profound head ulcers of farmed Murray cod (Maccullochella peelii peelii).</title>
        <authorList>
            <person name="Liu Y."/>
        </authorList>
    </citation>
    <scope>NUCLEOTIDE SEQUENCE [LARGE SCALE GENOMIC DNA]</scope>
    <source>
        <strain evidence="10 11">MC042</strain>
    </source>
</reference>
<dbReference type="GO" id="GO:0046677">
    <property type="term" value="P:response to antibiotic"/>
    <property type="evidence" value="ECO:0007669"/>
    <property type="project" value="UniProtKB-KW"/>
</dbReference>
<keyword evidence="1 7" id="KW-0808">Transferase</keyword>
<comment type="catalytic activity">
    <reaction evidence="6 7">
        <text>streptomycin + ATP = 3''-O-adenylylstreptomycin + diphosphate</text>
        <dbReference type="Rhea" id="RHEA:20245"/>
        <dbReference type="ChEBI" id="CHEBI:30616"/>
        <dbReference type="ChEBI" id="CHEBI:33019"/>
        <dbReference type="ChEBI" id="CHEBI:58007"/>
        <dbReference type="ChEBI" id="CHEBI:58605"/>
        <dbReference type="EC" id="2.7.7.47"/>
    </reaction>
</comment>
<evidence type="ECO:0000256" key="2">
    <source>
        <dbReference type="ARBA" id="ARBA00023251"/>
    </source>
</evidence>
<evidence type="ECO:0000256" key="5">
    <source>
        <dbReference type="ARBA" id="ARBA00047831"/>
    </source>
</evidence>
<proteinExistence type="predicted"/>
<dbReference type="Pfam" id="PF01909">
    <property type="entry name" value="NTP_transf_2"/>
    <property type="match status" value="1"/>
</dbReference>
<dbReference type="GO" id="GO:0005524">
    <property type="term" value="F:ATP binding"/>
    <property type="evidence" value="ECO:0007669"/>
    <property type="project" value="UniProtKB-KW"/>
</dbReference>
<dbReference type="GO" id="GO:0070566">
    <property type="term" value="F:adenylyltransferase activity"/>
    <property type="evidence" value="ECO:0007669"/>
    <property type="project" value="InterPro"/>
</dbReference>
<dbReference type="RefSeq" id="WP_152898545.1">
    <property type="nucleotide sequence ID" value="NZ_WHUV01000003.1"/>
</dbReference>
<organism evidence="10 11">
    <name type="scientific">Pseudomonas piscis</name>
    <dbReference type="NCBI Taxonomy" id="2614538"/>
    <lineage>
        <taxon>Bacteria</taxon>
        <taxon>Pseudomonadati</taxon>
        <taxon>Pseudomonadota</taxon>
        <taxon>Gammaproteobacteria</taxon>
        <taxon>Pseudomonadales</taxon>
        <taxon>Pseudomonadaceae</taxon>
        <taxon>Pseudomonas</taxon>
    </lineage>
</organism>
<gene>
    <name evidence="10" type="ORF">GDH07_19250</name>
</gene>
<dbReference type="EMBL" id="WHUV01000003">
    <property type="protein sequence ID" value="MQA55458.1"/>
    <property type="molecule type" value="Genomic_DNA"/>
</dbReference>
<dbReference type="GO" id="GO:0009012">
    <property type="term" value="F:aminoglycoside 3''-adenylyltransferase activity"/>
    <property type="evidence" value="ECO:0007669"/>
    <property type="project" value="UniProtKB-EC"/>
</dbReference>
<evidence type="ECO:0000256" key="3">
    <source>
        <dbReference type="ARBA" id="ARBA00035126"/>
    </source>
</evidence>
<dbReference type="EC" id="2.7.7.47" evidence="3 7"/>
<name>A0A7X1PRE7_9PSED</name>
<dbReference type="InterPro" id="IPR025184">
    <property type="entry name" value="AadA_C"/>
</dbReference>
<dbReference type="Pfam" id="PF13427">
    <property type="entry name" value="AadA_C"/>
    <property type="match status" value="1"/>
</dbReference>
<feature type="domain" description="Polymerase nucleotidyl transferase" evidence="8">
    <location>
        <begin position="27"/>
        <end position="63"/>
    </location>
</feature>
<dbReference type="PIRSF" id="PIRSF000819">
    <property type="entry name" value="Streptomycin_3-adenylyltransf"/>
    <property type="match status" value="1"/>
</dbReference>
<evidence type="ECO:0000256" key="7">
    <source>
        <dbReference type="PIRNR" id="PIRNR000819"/>
    </source>
</evidence>
<protein>
    <recommendedName>
        <fullName evidence="4 7">Aminoglycoside (3'') (9) adenylyltransferase</fullName>
        <ecNumber evidence="3 7">2.7.7.47</ecNumber>
    </recommendedName>
</protein>